<organism evidence="13 14">
    <name type="scientific">Rhodanobacter denitrificans</name>
    <dbReference type="NCBI Taxonomy" id="666685"/>
    <lineage>
        <taxon>Bacteria</taxon>
        <taxon>Pseudomonadati</taxon>
        <taxon>Pseudomonadota</taxon>
        <taxon>Gammaproteobacteria</taxon>
        <taxon>Lysobacterales</taxon>
        <taxon>Rhodanobacteraceae</taxon>
        <taxon>Rhodanobacter</taxon>
    </lineage>
</organism>
<keyword evidence="4 7" id="KW-0645">Protease</keyword>
<protein>
    <recommendedName>
        <fullName evidence="7">Tricorn protease homolog</fullName>
        <ecNumber evidence="7">3.4.21.-</ecNumber>
    </recommendedName>
</protein>
<feature type="domain" description="Tail specific protease" evidence="12">
    <location>
        <begin position="859"/>
        <end position="1052"/>
    </location>
</feature>
<name>A0A2W5KU21_9GAMM</name>
<feature type="region of interest" description="Disordered" evidence="10">
    <location>
        <begin position="545"/>
        <end position="577"/>
    </location>
</feature>
<dbReference type="InterPro" id="IPR015943">
    <property type="entry name" value="WD40/YVTN_repeat-like_dom_sf"/>
</dbReference>
<evidence type="ECO:0000256" key="4">
    <source>
        <dbReference type="ARBA" id="ARBA00022670"/>
    </source>
</evidence>
<feature type="site" description="Transition state stabilizer; via amide nitrogen" evidence="9">
    <location>
        <position position="984"/>
    </location>
</feature>
<dbReference type="SUPFAM" id="SSF82171">
    <property type="entry name" value="DPP6 N-terminal domain-like"/>
    <property type="match status" value="1"/>
</dbReference>
<feature type="active site" description="Charge relay system" evidence="8">
    <location>
        <position position="758"/>
    </location>
</feature>
<dbReference type="Pfam" id="PF03572">
    <property type="entry name" value="Peptidase_S41"/>
    <property type="match status" value="1"/>
</dbReference>
<evidence type="ECO:0000256" key="9">
    <source>
        <dbReference type="PIRSR" id="PIRSR036421-3"/>
    </source>
</evidence>
<dbReference type="Gene3D" id="2.130.10.10">
    <property type="entry name" value="YVTN repeat-like/Quinoprotein amine dehydrogenase"/>
    <property type="match status" value="1"/>
</dbReference>
<evidence type="ECO:0000256" key="2">
    <source>
        <dbReference type="ARBA" id="ARBA00008524"/>
    </source>
</evidence>
<dbReference type="Pfam" id="PF14684">
    <property type="entry name" value="Tricorn_C1"/>
    <property type="match status" value="1"/>
</dbReference>
<dbReference type="GO" id="GO:0005737">
    <property type="term" value="C:cytoplasm"/>
    <property type="evidence" value="ECO:0007669"/>
    <property type="project" value="UniProtKB-SubCell"/>
</dbReference>
<dbReference type="InterPro" id="IPR029045">
    <property type="entry name" value="ClpP/crotonase-like_dom_sf"/>
</dbReference>
<dbReference type="Gene3D" id="2.120.10.60">
    <property type="entry name" value="Tricorn protease N-terminal domain"/>
    <property type="match status" value="1"/>
</dbReference>
<feature type="active site" description="Charge relay system" evidence="8">
    <location>
        <position position="1041"/>
    </location>
</feature>
<evidence type="ECO:0000259" key="12">
    <source>
        <dbReference type="SMART" id="SM00245"/>
    </source>
</evidence>
<dbReference type="Pfam" id="PF26550">
    <property type="entry name" value="Tricorn_2nd"/>
    <property type="match status" value="1"/>
</dbReference>
<gene>
    <name evidence="13" type="ORF">DI564_03165</name>
</gene>
<keyword evidence="5 7" id="KW-0378">Hydrolase</keyword>
<keyword evidence="3 7" id="KW-0963">Cytoplasm</keyword>
<dbReference type="GO" id="GO:0008236">
    <property type="term" value="F:serine-type peptidase activity"/>
    <property type="evidence" value="ECO:0007669"/>
    <property type="project" value="UniProtKB-UniRule"/>
</dbReference>
<evidence type="ECO:0000313" key="14">
    <source>
        <dbReference type="Proteomes" id="UP000249046"/>
    </source>
</evidence>
<dbReference type="EMBL" id="QFPO01000003">
    <property type="protein sequence ID" value="PZQ18325.1"/>
    <property type="molecule type" value="Genomic_DNA"/>
</dbReference>
<dbReference type="InterPro" id="IPR036034">
    <property type="entry name" value="PDZ_sf"/>
</dbReference>
<comment type="function">
    <text evidence="7">Degrades oligopeptides.</text>
</comment>
<dbReference type="InterPro" id="IPR005151">
    <property type="entry name" value="Tail-specific_protease"/>
</dbReference>
<dbReference type="InterPro" id="IPR028204">
    <property type="entry name" value="Tricorn_C1"/>
</dbReference>
<evidence type="ECO:0000256" key="11">
    <source>
        <dbReference type="SAM" id="SignalP"/>
    </source>
</evidence>
<feature type="signal peptide" evidence="11">
    <location>
        <begin position="1"/>
        <end position="21"/>
    </location>
</feature>
<dbReference type="SMART" id="SM00245">
    <property type="entry name" value="TSPc"/>
    <property type="match status" value="1"/>
</dbReference>
<dbReference type="SUPFAM" id="SSF50156">
    <property type="entry name" value="PDZ domain-like"/>
    <property type="match status" value="1"/>
</dbReference>
<dbReference type="Proteomes" id="UP000249046">
    <property type="component" value="Unassembled WGS sequence"/>
</dbReference>
<dbReference type="GO" id="GO:0006508">
    <property type="term" value="P:proteolysis"/>
    <property type="evidence" value="ECO:0007669"/>
    <property type="project" value="UniProtKB-UniRule"/>
</dbReference>
<dbReference type="PANTHER" id="PTHR43253">
    <property type="entry name" value="TRICORN PROTEASE HOMOLOG 2-RELATED"/>
    <property type="match status" value="1"/>
</dbReference>
<dbReference type="SUPFAM" id="SSF69304">
    <property type="entry name" value="Tricorn protease N-terminal domain"/>
    <property type="match status" value="1"/>
</dbReference>
<feature type="chain" id="PRO_5016119245" description="Tricorn protease homolog" evidence="11">
    <location>
        <begin position="22"/>
        <end position="1102"/>
    </location>
</feature>
<comment type="subcellular location">
    <subcellularLocation>
        <location evidence="1 7">Cytoplasm</location>
    </subcellularLocation>
</comment>
<dbReference type="PIRSF" id="PIRSF036421">
    <property type="entry name" value="Tricorn_protease"/>
    <property type="match status" value="1"/>
</dbReference>
<dbReference type="EC" id="3.4.21.-" evidence="7"/>
<evidence type="ECO:0000256" key="1">
    <source>
        <dbReference type="ARBA" id="ARBA00004496"/>
    </source>
</evidence>
<feature type="active site" description="Nucleophile" evidence="8">
    <location>
        <position position="983"/>
    </location>
</feature>
<dbReference type="PANTHER" id="PTHR43253:SF1">
    <property type="entry name" value="TRICORN PROTEASE HOMOLOG 2-RELATED"/>
    <property type="match status" value="1"/>
</dbReference>
<sequence length="1102" mass="120126">MSSLRLLSLILAGVAASPSFAAEPTRLLRFPDVCGERVVFTYAGDLWTVSTQGGSAVRLTAAPGLEQSARFSPDCSRIAFTGQYGGDDQVYVVDAAGGEPVQLTYYPTIGPLPQRWGFDHQVYGWTPDGQSVLFRSWRDSANTSHPKLFTVPAAGGLPTALPMPSAGVGRYSPDGTRIVYSPKFRDFRTWNRYVGGWAQDLFIYDFAAKTAVNITNDVNTDRDPVWIGDAVYFLADRGAQMNLYRYDVPTGQTRQLTDYQGVDARWASGGSGGLIAYEVDGTLHVYDTRTEQDRALAISVPSDLVHARAEERSVKDRIEDFTLSENGKRALFTARGEIFSVPVKDGVTLNLTHTPGRHEREAAWSADGKRVAYVSDQDGEEAIWVRNADGSGALKLTTESYGRLYAPRFSPDGARIAFVDSDSRLRVVATAGGGPAPVIADDPGISRRDYTWSPGGHYLAYTLADAQSQVRRLFVHDFAASRSVALGGAESSAYGPAFSPDGKYLYFIGDREWTPQISGVEWNFAANRSAGIFALALRKDAANPFAPKNDRADQAEDADGKKGDGDGKDGKKDAKPAVDDRIDFDGLDRRLIRAPIDPDNVGWIGLTDKALYYVTGDGFYYGREGAYKSKLKAYVFDERKSQDVIEEVDGLALAPASATVLVQSGQAYKLIDLSAGKPEPKDVGLDGLYARVDPKAEYGEIFDEVWRRYRDHFYVRNMHGYDWNALRAKYQPMLAWVGDRTDLNYLLGQMVAELNVGHAYVSGGDFRLPARPNVGLLGARFELDAASGRYRIAKILEGSNDEERYRSPLTEVGVDARVGDYVLAINGQPLTAADNPYRLLRTAPGQLVQLTLNARPTDAGARTVLVKPIGNEMELNYYAWTRHNRDYVDRASGGKLGYLHIPDMGPDGIREFIKAFYPQLRKQGLVVDVRDNGGGNVSAMIIERLARKPLGLGYGRGIDITETYPQQTFLGHLAALCNGTTASDGDIFSYMFKRAKLGPLIGERTWGGVVGISDWGPLIDGGSVNVPQFASASTEGQYVIEGEGVEPDITVLEDVGAQLAGRDPQLDRAIEELNKAIAAAPVSLPGPPADPVKTPGAKAPPR</sequence>
<evidence type="ECO:0000313" key="13">
    <source>
        <dbReference type="EMBL" id="PZQ18325.1"/>
    </source>
</evidence>
<dbReference type="Gene3D" id="3.90.226.10">
    <property type="entry name" value="2-enoyl-CoA Hydratase, Chain A, domain 1"/>
    <property type="match status" value="1"/>
</dbReference>
<dbReference type="Gene3D" id="3.30.750.44">
    <property type="match status" value="1"/>
</dbReference>
<evidence type="ECO:0000256" key="7">
    <source>
        <dbReference type="PIRNR" id="PIRNR036421"/>
    </source>
</evidence>
<keyword evidence="6 7" id="KW-0720">Serine protease</keyword>
<comment type="similarity">
    <text evidence="2 7">Belongs to the peptidase S41B family.</text>
</comment>
<evidence type="ECO:0000256" key="10">
    <source>
        <dbReference type="SAM" id="MobiDB-lite"/>
    </source>
</evidence>
<keyword evidence="11" id="KW-0732">Signal</keyword>
<dbReference type="AlphaFoldDB" id="A0A2W5KU21"/>
<feature type="compositionally biased region" description="Basic and acidic residues" evidence="10">
    <location>
        <begin position="548"/>
        <end position="577"/>
    </location>
</feature>
<dbReference type="CDD" id="cd07562">
    <property type="entry name" value="Peptidase_S41_TRI"/>
    <property type="match status" value="1"/>
</dbReference>
<dbReference type="Pfam" id="PF26549">
    <property type="entry name" value="Tricorn_N"/>
    <property type="match status" value="1"/>
</dbReference>
<evidence type="ECO:0000256" key="8">
    <source>
        <dbReference type="PIRSR" id="PIRSR036421-1"/>
    </source>
</evidence>
<dbReference type="Pfam" id="PF14685">
    <property type="entry name" value="PDZ_Tricorn"/>
    <property type="match status" value="1"/>
</dbReference>
<dbReference type="InterPro" id="IPR029414">
    <property type="entry name" value="Tricorn_PDZ"/>
</dbReference>
<feature type="region of interest" description="Disordered" evidence="10">
    <location>
        <begin position="1081"/>
        <end position="1102"/>
    </location>
</feature>
<evidence type="ECO:0000256" key="5">
    <source>
        <dbReference type="ARBA" id="ARBA00022801"/>
    </source>
</evidence>
<evidence type="ECO:0000256" key="3">
    <source>
        <dbReference type="ARBA" id="ARBA00022490"/>
    </source>
</evidence>
<dbReference type="InterPro" id="IPR012393">
    <property type="entry name" value="Tricorn_protease"/>
</dbReference>
<dbReference type="Gene3D" id="2.30.42.10">
    <property type="match status" value="1"/>
</dbReference>
<accession>A0A2W5KU21</accession>
<dbReference type="SUPFAM" id="SSF52096">
    <property type="entry name" value="ClpP/crotonase"/>
    <property type="match status" value="1"/>
</dbReference>
<reference evidence="13 14" key="1">
    <citation type="submission" date="2017-08" db="EMBL/GenBank/DDBJ databases">
        <title>Infants hospitalized years apart are colonized by the same room-sourced microbial strains.</title>
        <authorList>
            <person name="Brooks B."/>
            <person name="Olm M.R."/>
            <person name="Firek B.A."/>
            <person name="Baker R."/>
            <person name="Thomas B.C."/>
            <person name="Morowitz M.J."/>
            <person name="Banfield J.F."/>
        </authorList>
    </citation>
    <scope>NUCLEOTIDE SEQUENCE [LARGE SCALE GENOMIC DNA]</scope>
    <source>
        <strain evidence="13">S2_005_003_R2_42</strain>
    </source>
</reference>
<comment type="caution">
    <text evidence="13">The sequence shown here is derived from an EMBL/GenBank/DDBJ whole genome shotgun (WGS) entry which is preliminary data.</text>
</comment>
<proteinExistence type="inferred from homology"/>
<evidence type="ECO:0000256" key="6">
    <source>
        <dbReference type="ARBA" id="ARBA00022825"/>
    </source>
</evidence>